<evidence type="ECO:0000259" key="1">
    <source>
        <dbReference type="Pfam" id="PF05448"/>
    </source>
</evidence>
<dbReference type="RefSeq" id="WP_344315449.1">
    <property type="nucleotide sequence ID" value="NZ_BAAANY010000053.1"/>
</dbReference>
<keyword evidence="3" id="KW-1185">Reference proteome</keyword>
<dbReference type="InterPro" id="IPR039069">
    <property type="entry name" value="CE7"/>
</dbReference>
<feature type="domain" description="Acetyl xylan esterase" evidence="1">
    <location>
        <begin position="4"/>
        <end position="306"/>
    </location>
</feature>
<name>A0ABN2JDF9_9ACTN</name>
<comment type="caution">
    <text evidence="2">The sequence shown here is derived from an EMBL/GenBank/DDBJ whole genome shotgun (WGS) entry which is preliminary data.</text>
</comment>
<dbReference type="Proteomes" id="UP001500618">
    <property type="component" value="Unassembled WGS sequence"/>
</dbReference>
<dbReference type="InterPro" id="IPR029058">
    <property type="entry name" value="AB_hydrolase_fold"/>
</dbReference>
<dbReference type="PANTHER" id="PTHR40111:SF1">
    <property type="entry name" value="CEPHALOSPORIN-C DEACETYLASE"/>
    <property type="match status" value="1"/>
</dbReference>
<proteinExistence type="predicted"/>
<dbReference type="Gene3D" id="3.40.50.1820">
    <property type="entry name" value="alpha/beta hydrolase"/>
    <property type="match status" value="1"/>
</dbReference>
<evidence type="ECO:0000313" key="2">
    <source>
        <dbReference type="EMBL" id="GAA1722200.1"/>
    </source>
</evidence>
<dbReference type="EMBL" id="BAAANY010000053">
    <property type="protein sequence ID" value="GAA1722200.1"/>
    <property type="molecule type" value="Genomic_DNA"/>
</dbReference>
<gene>
    <name evidence="2" type="ORF">GCM10009765_82740</name>
</gene>
<organism evidence="2 3">
    <name type="scientific">Fodinicola feengrottensis</name>
    <dbReference type="NCBI Taxonomy" id="435914"/>
    <lineage>
        <taxon>Bacteria</taxon>
        <taxon>Bacillati</taxon>
        <taxon>Actinomycetota</taxon>
        <taxon>Actinomycetes</taxon>
        <taxon>Mycobacteriales</taxon>
        <taxon>Fodinicola</taxon>
    </lineage>
</organism>
<reference evidence="2 3" key="1">
    <citation type="journal article" date="2019" name="Int. J. Syst. Evol. Microbiol.">
        <title>The Global Catalogue of Microorganisms (GCM) 10K type strain sequencing project: providing services to taxonomists for standard genome sequencing and annotation.</title>
        <authorList>
            <consortium name="The Broad Institute Genomics Platform"/>
            <consortium name="The Broad Institute Genome Sequencing Center for Infectious Disease"/>
            <person name="Wu L."/>
            <person name="Ma J."/>
        </authorList>
    </citation>
    <scope>NUCLEOTIDE SEQUENCE [LARGE SCALE GENOMIC DNA]</scope>
    <source>
        <strain evidence="2 3">JCM 14718</strain>
    </source>
</reference>
<dbReference type="Pfam" id="PF05448">
    <property type="entry name" value="AXE1"/>
    <property type="match status" value="1"/>
</dbReference>
<sequence>MIADLDRPALWAYRSDYRPPADFDAFWRSTLDETAAFDLDVRLSPVVTGLRTIDVFDVTFAGFGGHPIRGWLRVPSDRIERLPAVVQFHGYASGRGHPLDDLLWASAGYAHLVMDTRGQGGDYAGGSTGDPVGTIGPAYPGFMTRGIADPETYFYRRVFADAVRAVQTVRTLDFVDSERVAVAGNSQGGGIALATAGLVPDVAALYAQAPFLCDFRRGVRITSEGPYAEIAGYLGAHRWEVEQVFRTLAYFDGIGFAARAIAPAWFSCGLMDGLCPPSTAFGAFHAYGGQKEIQVWDYNGHDAGGAQDLATAVSAFGAVLQK</sequence>
<dbReference type="InterPro" id="IPR008391">
    <property type="entry name" value="AXE1_dom"/>
</dbReference>
<protein>
    <submittedName>
        <fullName evidence="2">Acetylxylan esterase</fullName>
    </submittedName>
</protein>
<accession>A0ABN2JDF9</accession>
<dbReference type="PANTHER" id="PTHR40111">
    <property type="entry name" value="CEPHALOSPORIN-C DEACETYLASE"/>
    <property type="match status" value="1"/>
</dbReference>
<dbReference type="SUPFAM" id="SSF53474">
    <property type="entry name" value="alpha/beta-Hydrolases"/>
    <property type="match status" value="1"/>
</dbReference>
<evidence type="ECO:0000313" key="3">
    <source>
        <dbReference type="Proteomes" id="UP001500618"/>
    </source>
</evidence>